<comment type="caution">
    <text evidence="2">The sequence shown here is derived from an EMBL/GenBank/DDBJ whole genome shotgun (WGS) entry which is preliminary data.</text>
</comment>
<feature type="signal peptide" evidence="1">
    <location>
        <begin position="1"/>
        <end position="31"/>
    </location>
</feature>
<evidence type="ECO:0000313" key="2">
    <source>
        <dbReference type="EMBL" id="KAL0510096.1"/>
    </source>
</evidence>
<evidence type="ECO:0008006" key="4">
    <source>
        <dbReference type="Google" id="ProtNLM"/>
    </source>
</evidence>
<dbReference type="EMBL" id="JBAMZK010000014">
    <property type="protein sequence ID" value="KAL0510096.1"/>
    <property type="molecule type" value="Genomic_DNA"/>
</dbReference>
<proteinExistence type="predicted"/>
<protein>
    <recommendedName>
        <fullName evidence="4">Secreted protein</fullName>
    </recommendedName>
</protein>
<dbReference type="AlphaFoldDB" id="A0AAW3AQF3"/>
<evidence type="ECO:0000256" key="1">
    <source>
        <dbReference type="SAM" id="SignalP"/>
    </source>
</evidence>
<accession>A0AAW3AQF3</accession>
<keyword evidence="1" id="KW-0732">Signal</keyword>
<name>A0AAW3AQF3_9TRYP</name>
<organism evidence="2 3">
    <name type="scientific">Leishmania lindenbergi</name>
    <dbReference type="NCBI Taxonomy" id="651832"/>
    <lineage>
        <taxon>Eukaryota</taxon>
        <taxon>Discoba</taxon>
        <taxon>Euglenozoa</taxon>
        <taxon>Kinetoplastea</taxon>
        <taxon>Metakinetoplastina</taxon>
        <taxon>Trypanosomatida</taxon>
        <taxon>Trypanosomatidae</taxon>
        <taxon>Leishmaniinae</taxon>
        <taxon>Leishmania</taxon>
    </lineage>
</organism>
<keyword evidence="3" id="KW-1185">Reference proteome</keyword>
<reference evidence="2 3" key="1">
    <citation type="submission" date="2024-02" db="EMBL/GenBank/DDBJ databases">
        <title>FIRST GENOME SEQUENCES OF Leishmania (Viannia) shawi, Leishmania (Viannia) lindenbergi AND Leishmania (Viannia) utingensis.</title>
        <authorList>
            <person name="Resadore F."/>
            <person name="Custodio M.G.F."/>
            <person name="Boite M.C."/>
            <person name="Cupolillo E."/>
            <person name="Ferreira G.E.M."/>
        </authorList>
    </citation>
    <scope>NUCLEOTIDE SEQUENCE [LARGE SCALE GENOMIC DNA]</scope>
    <source>
        <strain evidence="2 3">MHOM/BR/1966/M15733</strain>
    </source>
</reference>
<sequence length="174" mass="19227">MAERPRSAPRCPVPFLGPLPALSFLVHVCRACTRARCRSAVPSWKRRASPLPLCRRRMRKGGEQCGVSCGLGECSDALLALRHHHCLPVLLHCCCCHVGGHLPCVSSSHRALFLLPSSRKRNMRNTHTHTHPQPFTLVLRTNTLNRLLTSLSFSPTMREAICIHIGQAGCQVGN</sequence>
<gene>
    <name evidence="2" type="ORF">Q4I31_001959</name>
</gene>
<dbReference type="Proteomes" id="UP001500131">
    <property type="component" value="Unassembled WGS sequence"/>
</dbReference>
<evidence type="ECO:0000313" key="3">
    <source>
        <dbReference type="Proteomes" id="UP001500131"/>
    </source>
</evidence>
<feature type="chain" id="PRO_5043486890" description="Secreted protein" evidence="1">
    <location>
        <begin position="32"/>
        <end position="174"/>
    </location>
</feature>
<feature type="non-terminal residue" evidence="2">
    <location>
        <position position="174"/>
    </location>
</feature>